<evidence type="ECO:0000256" key="3">
    <source>
        <dbReference type="ARBA" id="ARBA00022827"/>
    </source>
</evidence>
<dbReference type="Pfam" id="PF14759">
    <property type="entry name" value="Reductase_C"/>
    <property type="match status" value="1"/>
</dbReference>
<organism evidence="7 8">
    <name type="scientific">Amycolatopsis rubida</name>
    <dbReference type="NCBI Taxonomy" id="112413"/>
    <lineage>
        <taxon>Bacteria</taxon>
        <taxon>Bacillati</taxon>
        <taxon>Actinomycetota</taxon>
        <taxon>Actinomycetes</taxon>
        <taxon>Pseudonocardiales</taxon>
        <taxon>Pseudonocardiaceae</taxon>
        <taxon>Amycolatopsis</taxon>
    </lineage>
</organism>
<dbReference type="Gene3D" id="3.50.50.60">
    <property type="entry name" value="FAD/NAD(P)-binding domain"/>
    <property type="match status" value="2"/>
</dbReference>
<dbReference type="PANTHER" id="PTHR43557">
    <property type="entry name" value="APOPTOSIS-INDUCING FACTOR 1"/>
    <property type="match status" value="1"/>
</dbReference>
<reference evidence="7 8" key="1">
    <citation type="submission" date="2016-10" db="EMBL/GenBank/DDBJ databases">
        <authorList>
            <person name="de Groot N.N."/>
        </authorList>
    </citation>
    <scope>NUCLEOTIDE SEQUENCE [LARGE SCALE GENOMIC DNA]</scope>
    <source>
        <strain evidence="7 8">DSM 44637</strain>
    </source>
</reference>
<dbReference type="InterPro" id="IPR016156">
    <property type="entry name" value="FAD/NAD-linked_Rdtase_dimer_sf"/>
</dbReference>
<evidence type="ECO:0000259" key="5">
    <source>
        <dbReference type="Pfam" id="PF07992"/>
    </source>
</evidence>
<dbReference type="RefSeq" id="WP_093574062.1">
    <property type="nucleotide sequence ID" value="NZ_FOWC01000004.1"/>
</dbReference>
<dbReference type="InterPro" id="IPR050446">
    <property type="entry name" value="FAD-oxidoreductase/Apoptosis"/>
</dbReference>
<evidence type="ECO:0000313" key="7">
    <source>
        <dbReference type="EMBL" id="SFP19519.1"/>
    </source>
</evidence>
<dbReference type="PRINTS" id="PR00368">
    <property type="entry name" value="FADPNR"/>
</dbReference>
<dbReference type="PRINTS" id="PR00411">
    <property type="entry name" value="PNDRDTASEI"/>
</dbReference>
<comment type="cofactor">
    <cofactor evidence="1">
        <name>FAD</name>
        <dbReference type="ChEBI" id="CHEBI:57692"/>
    </cofactor>
</comment>
<accession>A0A1I5NCL3</accession>
<dbReference type="Proteomes" id="UP000199137">
    <property type="component" value="Unassembled WGS sequence"/>
</dbReference>
<name>A0A1I5NCL3_9PSEU</name>
<protein>
    <submittedName>
        <fullName evidence="7">3-phenylpropionate/trans-cinnamate dioxygenase ferredoxin reductase subunit</fullName>
    </submittedName>
</protein>
<evidence type="ECO:0000313" key="8">
    <source>
        <dbReference type="Proteomes" id="UP000199137"/>
    </source>
</evidence>
<evidence type="ECO:0000256" key="1">
    <source>
        <dbReference type="ARBA" id="ARBA00001974"/>
    </source>
</evidence>
<dbReference type="STRING" id="112413.SAMN05421854_104338"/>
<dbReference type="OrthoDB" id="4475657at2"/>
<sequence length="414" mass="44445">MDSRHFVIVGGGTCAGAAARTLRAEGFDGQLTIISNEPVPPYERPPLSKQFLTGEVAADDLAINPVGWYAENKVDLLLETEASTLDTTAKTMTLDDGRRLGYDTLLLATGGRPRRLPDLDSDRVLYLRGIEDARRLAEHMSTGDRVVVLGGGFIGCEVAASARGLGLEATMLEMLDVPLQRVLGAELGEIIAQVHRDAGVDVRTGERVESVRDTGSGLRITTDRAVLDCGALLVAVGLQPNTELAEAAGIACDNGILVDAHCRTSATDVYAAGDVASHFHTSYNRHVRVEHHDNAIKQGAAAAKNMLGRQTPFTDQHWFWSDQYDHSLQSVGIATGHDEIVLRGDTATRQFSAFFCKDGQVLSVFALDRGKDIIGGRKLITAGLSVTAEQLRDESVNLARLVPRPTSQQAPQGA</sequence>
<dbReference type="SUPFAM" id="SSF51905">
    <property type="entry name" value="FAD/NAD(P)-binding domain"/>
    <property type="match status" value="2"/>
</dbReference>
<keyword evidence="3" id="KW-0274">FAD</keyword>
<evidence type="ECO:0000256" key="2">
    <source>
        <dbReference type="ARBA" id="ARBA00022630"/>
    </source>
</evidence>
<dbReference type="EMBL" id="FOWC01000004">
    <property type="protein sequence ID" value="SFP19519.1"/>
    <property type="molecule type" value="Genomic_DNA"/>
</dbReference>
<feature type="domain" description="Reductase C-terminal" evidence="6">
    <location>
        <begin position="318"/>
        <end position="401"/>
    </location>
</feature>
<gene>
    <name evidence="7" type="ORF">SAMN05421854_104338</name>
</gene>
<dbReference type="Gene3D" id="3.30.390.30">
    <property type="match status" value="1"/>
</dbReference>
<feature type="domain" description="FAD/NAD(P)-binding" evidence="5">
    <location>
        <begin position="5"/>
        <end position="299"/>
    </location>
</feature>
<dbReference type="GO" id="GO:0005737">
    <property type="term" value="C:cytoplasm"/>
    <property type="evidence" value="ECO:0007669"/>
    <property type="project" value="TreeGrafter"/>
</dbReference>
<dbReference type="InterPro" id="IPR028202">
    <property type="entry name" value="Reductase_C"/>
</dbReference>
<evidence type="ECO:0000259" key="6">
    <source>
        <dbReference type="Pfam" id="PF14759"/>
    </source>
</evidence>
<dbReference type="InterPro" id="IPR023753">
    <property type="entry name" value="FAD/NAD-binding_dom"/>
</dbReference>
<dbReference type="SUPFAM" id="SSF55424">
    <property type="entry name" value="FAD/NAD-linked reductases, dimerisation (C-terminal) domain"/>
    <property type="match status" value="1"/>
</dbReference>
<keyword evidence="2" id="KW-0285">Flavoprotein</keyword>
<dbReference type="InterPro" id="IPR036188">
    <property type="entry name" value="FAD/NAD-bd_sf"/>
</dbReference>
<evidence type="ECO:0000256" key="4">
    <source>
        <dbReference type="ARBA" id="ARBA00023002"/>
    </source>
</evidence>
<dbReference type="Pfam" id="PF07992">
    <property type="entry name" value="Pyr_redox_2"/>
    <property type="match status" value="1"/>
</dbReference>
<dbReference type="GO" id="GO:0016651">
    <property type="term" value="F:oxidoreductase activity, acting on NAD(P)H"/>
    <property type="evidence" value="ECO:0007669"/>
    <property type="project" value="TreeGrafter"/>
</dbReference>
<dbReference type="PANTHER" id="PTHR43557:SF2">
    <property type="entry name" value="RIESKE DOMAIN-CONTAINING PROTEIN-RELATED"/>
    <property type="match status" value="1"/>
</dbReference>
<keyword evidence="4" id="KW-0560">Oxidoreductase</keyword>
<keyword evidence="7" id="KW-0223">Dioxygenase</keyword>
<dbReference type="AlphaFoldDB" id="A0A1I5NCL3"/>
<dbReference type="GO" id="GO:0051213">
    <property type="term" value="F:dioxygenase activity"/>
    <property type="evidence" value="ECO:0007669"/>
    <property type="project" value="UniProtKB-KW"/>
</dbReference>
<proteinExistence type="predicted"/>